<evidence type="ECO:0000313" key="3">
    <source>
        <dbReference type="Proteomes" id="UP000053105"/>
    </source>
</evidence>
<dbReference type="EMBL" id="KQ435783">
    <property type="protein sequence ID" value="KOX74708.1"/>
    <property type="molecule type" value="Genomic_DNA"/>
</dbReference>
<organism evidence="2 3">
    <name type="scientific">Melipona quadrifasciata</name>
    <dbReference type="NCBI Taxonomy" id="166423"/>
    <lineage>
        <taxon>Eukaryota</taxon>
        <taxon>Metazoa</taxon>
        <taxon>Ecdysozoa</taxon>
        <taxon>Arthropoda</taxon>
        <taxon>Hexapoda</taxon>
        <taxon>Insecta</taxon>
        <taxon>Pterygota</taxon>
        <taxon>Neoptera</taxon>
        <taxon>Endopterygota</taxon>
        <taxon>Hymenoptera</taxon>
        <taxon>Apocrita</taxon>
        <taxon>Aculeata</taxon>
        <taxon>Apoidea</taxon>
        <taxon>Anthophila</taxon>
        <taxon>Apidae</taxon>
        <taxon>Melipona</taxon>
    </lineage>
</organism>
<protein>
    <submittedName>
        <fullName evidence="2">Uncharacterized protein</fullName>
    </submittedName>
</protein>
<evidence type="ECO:0000256" key="1">
    <source>
        <dbReference type="SAM" id="MobiDB-lite"/>
    </source>
</evidence>
<reference evidence="2 3" key="1">
    <citation type="submission" date="2015-07" db="EMBL/GenBank/DDBJ databases">
        <title>The genome of Melipona quadrifasciata.</title>
        <authorList>
            <person name="Pan H."/>
            <person name="Kapheim K."/>
        </authorList>
    </citation>
    <scope>NUCLEOTIDE SEQUENCE [LARGE SCALE GENOMIC DNA]</scope>
    <source>
        <strain evidence="2">0111107301</strain>
        <tissue evidence="2">Whole body</tissue>
    </source>
</reference>
<gene>
    <name evidence="2" type="ORF">WN51_13143</name>
</gene>
<accession>A0A0N0U5A9</accession>
<feature type="compositionally biased region" description="Polar residues" evidence="1">
    <location>
        <begin position="59"/>
        <end position="69"/>
    </location>
</feature>
<keyword evidence="3" id="KW-1185">Reference proteome</keyword>
<sequence>MAEWPRPARQKCRSLPVHGMPQILPVAHKAGEMGARPKQSSDLLSLSPKQKPPRRHTTKPSSGKQQTSYGIREIKYSIPRYMCEHASFHSRRTKICSGLGFLKYGFRTLAQAASGCAPSVDVLPIFDVKQQSVRNPARMGTNQPSRFSNNNSEFTHDEVPLRIMHETANRQPTDTQVQLEQNPQGPKRDMPQCAKPHYVHYTLQQTVNMCKVCSITSINQLPAGSKKPLALNLQTDAVYRIWYKGEAWNSTLSADSKWDATTNGQR</sequence>
<dbReference type="Proteomes" id="UP000053105">
    <property type="component" value="Unassembled WGS sequence"/>
</dbReference>
<proteinExistence type="predicted"/>
<evidence type="ECO:0000313" key="2">
    <source>
        <dbReference type="EMBL" id="KOX74708.1"/>
    </source>
</evidence>
<feature type="compositionally biased region" description="Polar residues" evidence="1">
    <location>
        <begin position="38"/>
        <end position="48"/>
    </location>
</feature>
<name>A0A0N0U5A9_9HYME</name>
<feature type="region of interest" description="Disordered" evidence="1">
    <location>
        <begin position="31"/>
        <end position="69"/>
    </location>
</feature>
<dbReference type="OrthoDB" id="6354602at2759"/>
<dbReference type="AlphaFoldDB" id="A0A0N0U5A9"/>
<feature type="region of interest" description="Disordered" evidence="1">
    <location>
        <begin position="171"/>
        <end position="191"/>
    </location>
</feature>
<feature type="compositionally biased region" description="Polar residues" evidence="1">
    <location>
        <begin position="171"/>
        <end position="184"/>
    </location>
</feature>